<accession>A0AAD3DT03</accession>
<feature type="transmembrane region" description="Helical" evidence="3">
    <location>
        <begin position="103"/>
        <end position="125"/>
    </location>
</feature>
<feature type="compositionally biased region" description="Pro residues" evidence="2">
    <location>
        <begin position="88"/>
        <end position="97"/>
    </location>
</feature>
<evidence type="ECO:0000256" key="2">
    <source>
        <dbReference type="SAM" id="MobiDB-lite"/>
    </source>
</evidence>
<evidence type="ECO:0000313" key="5">
    <source>
        <dbReference type="Proteomes" id="UP001054857"/>
    </source>
</evidence>
<dbReference type="PANTHER" id="PTHR33825:SF5">
    <property type="entry name" value="TRANSMEMBRANE PROTEIN"/>
    <property type="match status" value="1"/>
</dbReference>
<dbReference type="AlphaFoldDB" id="A0AAD3DT03"/>
<evidence type="ECO:0000256" key="3">
    <source>
        <dbReference type="SAM" id="Phobius"/>
    </source>
</evidence>
<keyword evidence="3" id="KW-0812">Transmembrane</keyword>
<sequence>MAVGAACSGTHRWRALGRAANYLCPLHQKGLQSPLALRCPLRRDILAISRPVPFPTVNEAPSAQANAASTIVTSNTQANPQTPSFTIPFPPSSASPKPPRRSLIPIAAFAALGAAGVIIAAISLFSLGISSAVTATAATSGHTASALSALPLLASVTASLLSSLFKVPTLSMAAAPLASTTATAASNTAAANHHTTANLLITLASALPHLGLFLLCLSASAFLLACLPGLAALARTAVRAERLLAAVEAELPDTVAALRITGLEVTDCIQELGALGGELTRGVRSTAALAVAAEAGVRQGVAVAEAGVRQGVATAAKVEKEARGAVEGHLASTAQLSYSAPLVAQAAAATRTAARKLRTGLAVGQLAGAVVQAGRSARDALVRQQQLDEQQRLLAVRQEQLPGHQQQQQQEAALLQRQLEALQEKQRRQQQQLLATQKQQQQRNK</sequence>
<reference evidence="4 5" key="1">
    <citation type="journal article" date="2021" name="Sci. Rep.">
        <title>Genome sequencing of the multicellular alga Astrephomene provides insights into convergent evolution of germ-soma differentiation.</title>
        <authorList>
            <person name="Yamashita S."/>
            <person name="Yamamoto K."/>
            <person name="Matsuzaki R."/>
            <person name="Suzuki S."/>
            <person name="Yamaguchi H."/>
            <person name="Hirooka S."/>
            <person name="Minakuchi Y."/>
            <person name="Miyagishima S."/>
            <person name="Kawachi M."/>
            <person name="Toyoda A."/>
            <person name="Nozaki H."/>
        </authorList>
    </citation>
    <scope>NUCLEOTIDE SEQUENCE [LARGE SCALE GENOMIC DNA]</scope>
    <source>
        <strain evidence="4 5">NIES-4017</strain>
    </source>
</reference>
<keyword evidence="1" id="KW-0175">Coiled coil</keyword>
<feature type="transmembrane region" description="Helical" evidence="3">
    <location>
        <begin position="210"/>
        <end position="234"/>
    </location>
</feature>
<dbReference type="EMBL" id="BMAR01000011">
    <property type="protein sequence ID" value="GFR46077.1"/>
    <property type="molecule type" value="Genomic_DNA"/>
</dbReference>
<feature type="region of interest" description="Disordered" evidence="2">
    <location>
        <begin position="79"/>
        <end position="98"/>
    </location>
</feature>
<comment type="caution">
    <text evidence="4">The sequence shown here is derived from an EMBL/GenBank/DDBJ whole genome shotgun (WGS) entry which is preliminary data.</text>
</comment>
<keyword evidence="3" id="KW-0472">Membrane</keyword>
<organism evidence="4 5">
    <name type="scientific">Astrephomene gubernaculifera</name>
    <dbReference type="NCBI Taxonomy" id="47775"/>
    <lineage>
        <taxon>Eukaryota</taxon>
        <taxon>Viridiplantae</taxon>
        <taxon>Chlorophyta</taxon>
        <taxon>core chlorophytes</taxon>
        <taxon>Chlorophyceae</taxon>
        <taxon>CS clade</taxon>
        <taxon>Chlamydomonadales</taxon>
        <taxon>Astrephomenaceae</taxon>
        <taxon>Astrephomene</taxon>
    </lineage>
</organism>
<keyword evidence="5" id="KW-1185">Reference proteome</keyword>
<keyword evidence="3" id="KW-1133">Transmembrane helix</keyword>
<name>A0AAD3DT03_9CHLO</name>
<protein>
    <submittedName>
        <fullName evidence="4">Uncharacterized protein</fullName>
    </submittedName>
</protein>
<dbReference type="Proteomes" id="UP001054857">
    <property type="component" value="Unassembled WGS sequence"/>
</dbReference>
<feature type="coiled-coil region" evidence="1">
    <location>
        <begin position="405"/>
        <end position="439"/>
    </location>
</feature>
<evidence type="ECO:0000313" key="4">
    <source>
        <dbReference type="EMBL" id="GFR46077.1"/>
    </source>
</evidence>
<proteinExistence type="predicted"/>
<dbReference type="PANTHER" id="PTHR33825">
    <property type="entry name" value="CHITINASE-LIKE PROTEIN"/>
    <property type="match status" value="1"/>
</dbReference>
<gene>
    <name evidence="4" type="ORF">Agub_g7543</name>
</gene>
<evidence type="ECO:0000256" key="1">
    <source>
        <dbReference type="SAM" id="Coils"/>
    </source>
</evidence>
<feature type="transmembrane region" description="Helical" evidence="3">
    <location>
        <begin position="145"/>
        <end position="165"/>
    </location>
</feature>